<dbReference type="EMBL" id="KZ994762">
    <property type="protein sequence ID" value="RKO92142.1"/>
    <property type="molecule type" value="Genomic_DNA"/>
</dbReference>
<feature type="region of interest" description="Disordered" evidence="2">
    <location>
        <begin position="372"/>
        <end position="392"/>
    </location>
</feature>
<feature type="compositionally biased region" description="Gly residues" evidence="2">
    <location>
        <begin position="664"/>
        <end position="678"/>
    </location>
</feature>
<feature type="region of interest" description="Disordered" evidence="2">
    <location>
        <begin position="1"/>
        <end position="29"/>
    </location>
</feature>
<feature type="coiled-coil region" evidence="1">
    <location>
        <begin position="1619"/>
        <end position="1658"/>
    </location>
</feature>
<feature type="compositionally biased region" description="Acidic residues" evidence="2">
    <location>
        <begin position="847"/>
        <end position="860"/>
    </location>
</feature>
<feature type="compositionally biased region" description="Low complexity" evidence="2">
    <location>
        <begin position="1039"/>
        <end position="1059"/>
    </location>
</feature>
<feature type="region of interest" description="Disordered" evidence="2">
    <location>
        <begin position="1308"/>
        <end position="1333"/>
    </location>
</feature>
<feature type="compositionally biased region" description="Basic and acidic residues" evidence="2">
    <location>
        <begin position="1774"/>
        <end position="1784"/>
    </location>
</feature>
<feature type="compositionally biased region" description="Polar residues" evidence="2">
    <location>
        <begin position="609"/>
        <end position="624"/>
    </location>
</feature>
<feature type="region of interest" description="Disordered" evidence="2">
    <location>
        <begin position="799"/>
        <end position="818"/>
    </location>
</feature>
<evidence type="ECO:0000256" key="2">
    <source>
        <dbReference type="SAM" id="MobiDB-lite"/>
    </source>
</evidence>
<feature type="compositionally biased region" description="Pro residues" evidence="2">
    <location>
        <begin position="869"/>
        <end position="888"/>
    </location>
</feature>
<feature type="compositionally biased region" description="Low complexity" evidence="2">
    <location>
        <begin position="1825"/>
        <end position="1837"/>
    </location>
</feature>
<feature type="compositionally biased region" description="Basic and acidic residues" evidence="2">
    <location>
        <begin position="1348"/>
        <end position="1359"/>
    </location>
</feature>
<feature type="region of interest" description="Disordered" evidence="2">
    <location>
        <begin position="1413"/>
        <end position="1432"/>
    </location>
</feature>
<evidence type="ECO:0000313" key="4">
    <source>
        <dbReference type="Proteomes" id="UP000269721"/>
    </source>
</evidence>
<organism evidence="3 4">
    <name type="scientific">Blyttiomyces helicus</name>
    <dbReference type="NCBI Taxonomy" id="388810"/>
    <lineage>
        <taxon>Eukaryota</taxon>
        <taxon>Fungi</taxon>
        <taxon>Fungi incertae sedis</taxon>
        <taxon>Chytridiomycota</taxon>
        <taxon>Chytridiomycota incertae sedis</taxon>
        <taxon>Chytridiomycetes</taxon>
        <taxon>Chytridiomycetes incertae sedis</taxon>
        <taxon>Blyttiomyces</taxon>
    </lineage>
</organism>
<feature type="region of interest" description="Disordered" evidence="2">
    <location>
        <begin position="823"/>
        <end position="898"/>
    </location>
</feature>
<feature type="compositionally biased region" description="Low complexity" evidence="2">
    <location>
        <begin position="1131"/>
        <end position="1156"/>
    </location>
</feature>
<feature type="coiled-coil region" evidence="1">
    <location>
        <begin position="1685"/>
        <end position="1738"/>
    </location>
</feature>
<feature type="region of interest" description="Disordered" evidence="2">
    <location>
        <begin position="1774"/>
        <end position="1853"/>
    </location>
</feature>
<name>A0A4P9WIA2_9FUNG</name>
<feature type="compositionally biased region" description="Basic and acidic residues" evidence="2">
    <location>
        <begin position="721"/>
        <end position="740"/>
    </location>
</feature>
<reference evidence="4" key="1">
    <citation type="journal article" date="2018" name="Nat. Microbiol.">
        <title>Leveraging single-cell genomics to expand the fungal tree of life.</title>
        <authorList>
            <person name="Ahrendt S.R."/>
            <person name="Quandt C.A."/>
            <person name="Ciobanu D."/>
            <person name="Clum A."/>
            <person name="Salamov A."/>
            <person name="Andreopoulos B."/>
            <person name="Cheng J.F."/>
            <person name="Woyke T."/>
            <person name="Pelin A."/>
            <person name="Henrissat B."/>
            <person name="Reynolds N.K."/>
            <person name="Benny G.L."/>
            <person name="Smith M.E."/>
            <person name="James T.Y."/>
            <person name="Grigoriev I.V."/>
        </authorList>
    </citation>
    <scope>NUCLEOTIDE SEQUENCE [LARGE SCALE GENOMIC DNA]</scope>
</reference>
<dbReference type="Proteomes" id="UP000269721">
    <property type="component" value="Unassembled WGS sequence"/>
</dbReference>
<feature type="region of interest" description="Disordered" evidence="2">
    <location>
        <begin position="585"/>
        <end position="695"/>
    </location>
</feature>
<feature type="compositionally biased region" description="Pro residues" evidence="2">
    <location>
        <begin position="591"/>
        <end position="606"/>
    </location>
</feature>
<accession>A0A4P9WIA2</accession>
<feature type="compositionally biased region" description="Basic and acidic residues" evidence="2">
    <location>
        <begin position="755"/>
        <end position="770"/>
    </location>
</feature>
<evidence type="ECO:0000313" key="3">
    <source>
        <dbReference type="EMBL" id="RKO92142.1"/>
    </source>
</evidence>
<gene>
    <name evidence="3" type="ORF">BDK51DRAFT_30106</name>
</gene>
<feature type="compositionally biased region" description="Basic and acidic residues" evidence="2">
    <location>
        <begin position="985"/>
        <end position="994"/>
    </location>
</feature>
<feature type="compositionally biased region" description="Polar residues" evidence="2">
    <location>
        <begin position="1162"/>
        <end position="1174"/>
    </location>
</feature>
<feature type="region of interest" description="Disordered" evidence="2">
    <location>
        <begin position="1348"/>
        <end position="1377"/>
    </location>
</feature>
<keyword evidence="4" id="KW-1185">Reference proteome</keyword>
<keyword evidence="1" id="KW-0175">Coiled coil</keyword>
<proteinExistence type="predicted"/>
<protein>
    <submittedName>
        <fullName evidence="3">Uncharacterized protein</fullName>
    </submittedName>
</protein>
<dbReference type="OrthoDB" id="2162244at2759"/>
<feature type="region of interest" description="Disordered" evidence="2">
    <location>
        <begin position="711"/>
        <end position="788"/>
    </location>
</feature>
<evidence type="ECO:0000256" key="1">
    <source>
        <dbReference type="SAM" id="Coils"/>
    </source>
</evidence>
<feature type="compositionally biased region" description="Low complexity" evidence="2">
    <location>
        <begin position="1079"/>
        <end position="1088"/>
    </location>
</feature>
<feature type="compositionally biased region" description="Basic and acidic residues" evidence="2">
    <location>
        <begin position="1"/>
        <end position="26"/>
    </location>
</feature>
<feature type="compositionally biased region" description="Polar residues" evidence="2">
    <location>
        <begin position="1016"/>
        <end position="1025"/>
    </location>
</feature>
<feature type="region of interest" description="Disordered" evidence="2">
    <location>
        <begin position="1117"/>
        <end position="1174"/>
    </location>
</feature>
<sequence>MSSPVDPRERRRVATREVQERKPSERKLRRKPDGSILELWRSLRDFTHDYNSLCSALVGKGVVLGYDPRGEDLGAGERAMRIGATLGAYSVTFGRRAADSPLWNEERLTARAIVHRNSPYHALAERLATFDWQPLITLVELSAYRKVKMYDEIRELARFLLLKAVKRDLDGTILSPPTAIDHLWHLLLQFPVQYQQLCGSLFGPVGCHGGTCIGHNPLQAYGDPGETVSRLSATLAAHVRVFGERPTSPLCDDILYFEEFDQLVADFPSKPADDWGFFVYVDVSFVRLHLLSTKVPHLSATPCPVPAVPPQESTRHPMGAFDEIAQLVQPVDHNEDWREAYYAFALRYPAEDPAASFHSFFARIVAASSAKQERLNQRKPKKRQGHTSSLPNSALDAWRDMVTWAGAMTPLHLATVTNPEAQDRRKLYLSENFSFRLVDVEPEEDTAAHAALWTRLRAEAAAESGDMVLERGKIGVQCAGYRPERVMRWKKRSQTVDSERGVFVAKTQEHKGRGGRGGMDALLGLFIPTSQHIRDLSNCPSPLSPALKLATPERLPLPPRLLSLQKAARPSFPPLAAKYAFAARMDRQSPPQTPPQPPLSPPPPPKDLAQSQRRPSDNRPQTHGTLIYPLASSRGPTTFAGASATPTPSRHTPFRRTSGERLHGGAGAEGFGVGGAGTTGRAPTPDLGPFSDDESLSVDFKNLVDQLDSDLDTFAGAEGGDDARLDNGDEHGRGDERADWDVDDEADAEWGMGGRPDRGKDCGAHDRNAGAEDYGASGNSPDGFDRDKGLWREDHFERYAQTDQNRPDLQGLSDAGLFHIDHAGDEDLLDEPSHRSIRSHPANVQLFDDELDELDIDGEEERSRVAPRASPPNPMPPPLPPSYRPTVPPAEGFSRLEGLTDLELTGLGDVTDDDDLSFDYTVRSRSSRHSAEDEAVRSGGGTASGMERGRDIGAASLRDSRAFARTSSDAQPLDARRSSLGPTDGFHDERERAFDGASKNMSFERKGSESAGEVSRSGSSASDYQRSQRRVRDSDFNPGSSTGSSNTGQRRQLLQPQRPGSGSGGHVDPEVDAMRRSRGGSSHSSRSSPVIPSLPLKQSRDRYATDLADECDPLIEDAVGTSHPHASWRRSSGGAAAPSAEPEAGQTSKGSAASSSSRRDSYGTTPQATPFRSTSVANGADMTLHDMVVEARNECLSLRALNVRLLASNEELRTRLDEVGYEKERADSEFNQELSRRIDGMKRAESERVATLQSRIHQLETDLESFRSSQTQMASIRATLEREKELDILTLKKELLVQKERQLQDLRREMATEKEETSRKLREDMKRQADEASRRIRRLESNLAELEREAAERQEDLQQARRSLAARPRRPETQDVGVQHDAVSPLVRDLRAELRAKDTMLTRLQEELRQLFGGDDLGSSRGSGSGTGPTMDIAGADVFSRLLERCRRHVHSSSDAIRRLRADLEERDYRAATIREDSANAVSHEVSTARRELEAKHRQALDSLRTTHARELATIANAHDATLAALRRDLDAALARPAMSAPSPDTATVESLQALYPSQFAQLAQSNAARIATLEADHAFALDAVRDRAEASVRDAVSRSHREAAHFKEQFTAAYHTAVTRLKDNYLRLAEAKEEAHKREMQDMAELNRREVDEAVREGIEKGRLEAEDAAAAAARRWGGDREEMDRLRERIAELEDALTQTKLAHNQALLDSKHRSAKDLQESLQRMKDKYLETLAAMRDDLARNKSAEKERFEAEWIRRETEIDRRWIARLDSVKPDTDPPQRPRPHSAAAVERPPPAERERRPLSRSANAAERTGTGTAIRAALPAWKPAGAAPSSSNARRVARFGDDLP</sequence>
<feature type="region of interest" description="Disordered" evidence="2">
    <location>
        <begin position="922"/>
        <end position="1099"/>
    </location>
</feature>